<dbReference type="GO" id="GO:0004540">
    <property type="term" value="F:RNA nuclease activity"/>
    <property type="evidence" value="ECO:0007669"/>
    <property type="project" value="InterPro"/>
</dbReference>
<dbReference type="EMBL" id="JAAVVJ010000006">
    <property type="protein sequence ID" value="KAF7220872.1"/>
    <property type="molecule type" value="Genomic_DNA"/>
</dbReference>
<accession>A0A9D2YK52</accession>
<evidence type="ECO:0000313" key="9">
    <source>
        <dbReference type="EMBL" id="KAF7220879.1"/>
    </source>
</evidence>
<dbReference type="GO" id="GO:0043139">
    <property type="term" value="F:5'-3' DNA helicase activity"/>
    <property type="evidence" value="ECO:0007669"/>
    <property type="project" value="TreeGrafter"/>
</dbReference>
<keyword evidence="6" id="KW-0863">Zinc-finger</keyword>
<sequence length="2915" mass="332326">MSASSSKLSSLLSTHALKLACGYCCHQENEITYTLRPVQHQCQCTVLLCKAKDGSKWRPISKRPTFPIPSKYKVCWHFKENFGCTVHKNRCTFARSQEEAAVWMFERQQGLDHQLLCDMVARTGREPQQANRTEPLQELHALIDLKVVCDLCSNKVNEITYTLHSVIHKCAKNLLLAKGRTSNHWRSICERPTGGNMGPNVLYKACDYYVEGSGCSQHKLGRGCSYARSSEEAMVWNYLREKRMDKSELIRLMSESDPDSETPESAAEKILHRFSGEFTEFCQECLLECPMRLTSKRWNETCAADTAHTWNPVLVHHLSEHSTKQIYSQIRPRPQNCPFEYCSHVRQGKPCWHKVGRCRSAQSEVEMVVWKAEHSGLSVRPHLLQLSLPKQTRSTQVTIFCKVCLLALSSPESFYRHCSSLEHAQLLSQDTTTKWKQRQPPHNRRAEFWFCGRPQSCEYGDNCPKAHSEAELQEWVMRAAEEKEIRDTIQVQGLMCYNQNLLEEYRNSSNEVYILCEQVDDVTICCDEDLNVEIEETNASGTQHRWNFRAESERQLEHVALLKQEPGASFSLGDHSSEPCIYSTGKSFLTNDTTYTFTVTFTSIHPGLYEQWLVLDFGMRPVLLKKLRVRVGQPTSDEREEAFPNRGASLKNVERWNRGNRVVVPRLSRTEEYEELLKEYKPPQMNLLFKSSYNKQAPLTTDNYKQMMHQFLYDEELAQDQIVSRLNVSGEVTTVDRLDSSRFGTTFAAQGELFCVVSIPYNLTIDSPEGLVLKNSIQSGLIAPCNSNHPNLKVYEATIVPHGTREGHIILQLSKQCCSDLALKSNTSFKMEVQFQLDRHNFCTMHKAVDLLPDTSKVLPDLRNCGVPVSDVTFEIPNTKQQAALSFILGNCDVRKSVAPLLIYGPFGTGKTFTLATAARALCERPQNRVLICTHTNSSADLYVRVHFHPFVTTNNDGLKPIRIKANKQGGAVFVTDQITLKYCFLSDDKQNFLPPTKAVLDNHNVVITTTSMAKHFHGLKLSEGYFTHILIDEASQMLECEALLALSLAGPNTRVVLAGDHMQMGPRLFSVDEELRSDCTLLTRLFHYYQGQKWDAAQNSRIIFSKNYRSTQEIVEFVSTHFYVGKNDVIEACGNVPAPENGHALKFHHVRGKCQLDASSLTWFNRQEVTEVVEIVKDILKNWPSTWGSKDQPSICVLSEGSQVRQIRTAFSRLGLSGINVESLANVQGKQFRVVIMTAVQTRDSLNESTLSGLPLFSDARVLNTAMTRAQSQVVVVGDAAALCCFGKCSRIWKNFIDHCISNNSAAPQHYTKDFFEKDVMETARFQRSEDVDESNTISDTILQELRDEYEQLKTEYSSDEESVEFQSLNHQKSGESDRIYNDQKELLELCEKQPNMFKRGKFVKESFKKGIVIPFNIGIQGISNMGMAFTGDEVVVQTATKEQTARVVGIIKKAESSRELACFLEDEDRSKRRLATTDRIVKRMMTPIKRSAPKICIHLNKKQRNFIPVWEQTDGHWTVISLHHVKEVRDRIFVVNVISWKEQCFYPLGNVTAIISKTGPLDDRLWLLKEEFDVATTVFKTNDGFFPIDEDCAHRRDERKAITFTVDPAGAEDLDDAISVHDTGKHYELEIHISDVASFVSIDGDLDMNAAKRGTTHYARGQKPIYMFPEDLSTGCFSLLPDQERRVVSLLFKVEKETNEIVDKPKLQLSKIKSNRKMTYEEAEKIITERYKKDPKFDTVENCVSVAYCFAKAQRKSRLVDWAYSQSDKERLPGKRKAHLMIEELNVLFNRHASEFLLESSKTRCYTPLRCQASLNPEKVENFKEKCGELIPLSFHVRHKVEHREQPPTFETFPILLEVWKDIQSAVRVDDTDKMVDLVAADDIYPLLQSILEQFRCCNSKAYIIRSNSSPKAQVGHYSLQLQSYTQASSPIRRYMDVILQRLLHSLICNKAPLYTRTDITTLCHDFESSIQKSKDYEQKAEQNFYAVSIKGQSATKLAFVVQADQEGDSFNVSFPFNRDLFPLSLSVMYNELQLEDQPSYNEGNHTITLKWKRRIYAADTMQIHQELSMMSINSPCIELPLAEWNDVITAIEGGNLDEAKSLLTKLQKHERKIAFPRAEAPIELSEHWVDILLQLRPGDTLQVQMTSEVKRGIDTPVIQLVRIKPKFEICVDHVHSPIKCFSQTADEPSKTNYRNTEEYTQIWAPMCEMESAANAVIESDSITIENLEVTFYQKRRGTLTGEFFLTDDWIKAWAIEVNLKKCLLCIRKRGLRLPPEYTPEHYAHVDPKEFTWVAHGVTTNVEELEKTGSKVDFYINHLPMETIPDSIFQKKASFTVEIIPKLLPDIRKEAAVINLPEACDLVRRIALGTKIPKKVVQSTVPKWRVTRLKLPVELPELNDSQCNAVVAALNNAFTLIQGPPGTGKTVVGVYLVYWFLELNSKTQRKFDDPKDKDRHKKEVILYCGPSNKSVDVVAEFLMKLKSLRILRVYSQKVESLEYPYPNSVLQFSPRTPRQDRSKPELRSITLHHRMRNPPNPQAGKIKAFDERIKRKEELTAEEVKEYRLLLRDAREYEFKQHDVILCTCTQSSTPGLIFSVSARQILIDECAMATEPQALIPLVFNKPEQIVLIGDHKQLRPVVKNQSATKLGMSESLFERYYTKLHENRAVMLDTQYRMHEDICKFPSEEFYDNKLKTGVEQPCSVLHVSDRTMPVVFGHVEGEAVHLVVNTAKGNTNSKANRKERDHVTKIAKMLVERAKVDKKNIVILSPYNAQVSEIQEELQKMNLEGITVTTITKSQGSEWCYVIVSTVVSLPNKDIVKDPDGAWFSKHIGFVGDPNQINVAITRAKEGLCIIADITLHHLSSHNQRISSPHRLICSASRPSLSLSLPPPASLNVLDPSSSSLHVSKDWILF</sequence>
<dbReference type="GO" id="GO:0016787">
    <property type="term" value="F:hydrolase activity"/>
    <property type="evidence" value="ECO:0007669"/>
    <property type="project" value="UniProtKB-KW"/>
</dbReference>
<dbReference type="InterPro" id="IPR001900">
    <property type="entry name" value="RNase_II/R"/>
</dbReference>
<dbReference type="Gene3D" id="3.40.50.300">
    <property type="entry name" value="P-loop containing nucleotide triphosphate hydrolases"/>
    <property type="match status" value="4"/>
</dbReference>
<comment type="similarity">
    <text evidence="1">Belongs to the DNA2/NAM7 helicase family.</text>
</comment>
<evidence type="ECO:0000256" key="6">
    <source>
        <dbReference type="PROSITE-ProRule" id="PRU00723"/>
    </source>
</evidence>
<dbReference type="GO" id="GO:0005524">
    <property type="term" value="F:ATP binding"/>
    <property type="evidence" value="ECO:0007669"/>
    <property type="project" value="UniProtKB-KW"/>
</dbReference>
<evidence type="ECO:0000256" key="2">
    <source>
        <dbReference type="ARBA" id="ARBA00022741"/>
    </source>
</evidence>
<dbReference type="InterPro" id="IPR000571">
    <property type="entry name" value="Znf_CCCH"/>
</dbReference>
<protein>
    <submittedName>
        <fullName evidence="8">Transcript variant X1</fullName>
    </submittedName>
    <submittedName>
        <fullName evidence="9">Transcript variant X2</fullName>
    </submittedName>
</protein>
<keyword evidence="2" id="KW-0547">Nucleotide-binding</keyword>
<dbReference type="InterPro" id="IPR027417">
    <property type="entry name" value="P-loop_NTPase"/>
</dbReference>
<dbReference type="FunFam" id="3.40.50.300:FF:001373">
    <property type="entry name" value="Helicase with zinc finger domain 2"/>
    <property type="match status" value="1"/>
</dbReference>
<dbReference type="InterPro" id="IPR041679">
    <property type="entry name" value="DNA2/NAM7-like_C"/>
</dbReference>
<evidence type="ECO:0000256" key="4">
    <source>
        <dbReference type="ARBA" id="ARBA00022806"/>
    </source>
</evidence>
<dbReference type="GO" id="GO:0003723">
    <property type="term" value="F:RNA binding"/>
    <property type="evidence" value="ECO:0007669"/>
    <property type="project" value="InterPro"/>
</dbReference>
<dbReference type="SUPFAM" id="SSF52540">
    <property type="entry name" value="P-loop containing nucleoside triphosphate hydrolases"/>
    <property type="match status" value="2"/>
</dbReference>
<dbReference type="InterPro" id="IPR056787">
    <property type="entry name" value="OB_HELZ2"/>
</dbReference>
<keyword evidence="5" id="KW-0067">ATP-binding</keyword>
<evidence type="ECO:0000256" key="3">
    <source>
        <dbReference type="ARBA" id="ARBA00022801"/>
    </source>
</evidence>
<dbReference type="Pfam" id="PF00773">
    <property type="entry name" value="RNB"/>
    <property type="match status" value="1"/>
</dbReference>
<feature type="domain" description="C3H1-type" evidence="7">
    <location>
        <begin position="440"/>
        <end position="470"/>
    </location>
</feature>
<dbReference type="InterPro" id="IPR041677">
    <property type="entry name" value="DNA2/NAM7_AAA_11"/>
</dbReference>
<dbReference type="Pfam" id="PF13086">
    <property type="entry name" value="AAA_11"/>
    <property type="match status" value="3"/>
</dbReference>
<dbReference type="PANTHER" id="PTHR43788:SF9">
    <property type="entry name" value="HELICASE WITH ZINC FINGER DOMAIN 2"/>
    <property type="match status" value="1"/>
</dbReference>
<reference evidence="9" key="1">
    <citation type="submission" date="2020-03" db="EMBL/GenBank/DDBJ databases">
        <title>Intra-Species Differences in Population Size shape Life History and Genome Evolution.</title>
        <authorList>
            <person name="Willemsen D."/>
            <person name="Cui R."/>
            <person name="Valenzano D.R."/>
        </authorList>
    </citation>
    <scope>NUCLEOTIDE SEQUENCE</scope>
    <source>
        <strain evidence="9">GRZ</strain>
        <tissue evidence="9">Whole</tissue>
    </source>
</reference>
<keyword evidence="4" id="KW-0347">Helicase</keyword>
<dbReference type="CDD" id="cd18808">
    <property type="entry name" value="SF1_C_Upf1"/>
    <property type="match status" value="2"/>
</dbReference>
<dbReference type="Pfam" id="PF25049">
    <property type="entry name" value="OB_HELZ2"/>
    <property type="match status" value="1"/>
</dbReference>
<dbReference type="EMBL" id="JAAVVJ010000006">
    <property type="protein sequence ID" value="KAF7220879.1"/>
    <property type="molecule type" value="Genomic_DNA"/>
</dbReference>
<dbReference type="GO" id="GO:0008270">
    <property type="term" value="F:zinc ion binding"/>
    <property type="evidence" value="ECO:0007669"/>
    <property type="project" value="UniProtKB-KW"/>
</dbReference>
<dbReference type="InterPro" id="IPR003593">
    <property type="entry name" value="AAA+_ATPase"/>
</dbReference>
<dbReference type="SMART" id="SM00382">
    <property type="entry name" value="AAA"/>
    <property type="match status" value="2"/>
</dbReference>
<dbReference type="Pfam" id="PF13087">
    <property type="entry name" value="AAA_12"/>
    <property type="match status" value="2"/>
</dbReference>
<keyword evidence="3" id="KW-0378">Hydrolase</keyword>
<dbReference type="InterPro" id="IPR047187">
    <property type="entry name" value="SF1_C_Upf1"/>
</dbReference>
<gene>
    <name evidence="9" type="primary">helz2</name>
    <name evidence="9" type="ORF">G4P62_003386</name>
</gene>
<evidence type="ECO:0000256" key="5">
    <source>
        <dbReference type="ARBA" id="ARBA00022840"/>
    </source>
</evidence>
<evidence type="ECO:0000256" key="1">
    <source>
        <dbReference type="ARBA" id="ARBA00007913"/>
    </source>
</evidence>
<dbReference type="SUPFAM" id="SSF50249">
    <property type="entry name" value="Nucleic acid-binding proteins"/>
    <property type="match status" value="2"/>
</dbReference>
<proteinExistence type="inferred from homology"/>
<feature type="zinc finger region" description="C3H1-type" evidence="6">
    <location>
        <begin position="440"/>
        <end position="470"/>
    </location>
</feature>
<dbReference type="PROSITE" id="PS50103">
    <property type="entry name" value="ZF_C3H1"/>
    <property type="match status" value="1"/>
</dbReference>
<organism evidence="9 10">
    <name type="scientific">Nothobranchius furzeri</name>
    <name type="common">Turquoise killifish</name>
    <dbReference type="NCBI Taxonomy" id="105023"/>
    <lineage>
        <taxon>Eukaryota</taxon>
        <taxon>Metazoa</taxon>
        <taxon>Chordata</taxon>
        <taxon>Craniata</taxon>
        <taxon>Vertebrata</taxon>
        <taxon>Euteleostomi</taxon>
        <taxon>Actinopterygii</taxon>
        <taxon>Neopterygii</taxon>
        <taxon>Teleostei</taxon>
        <taxon>Neoteleostei</taxon>
        <taxon>Acanthomorphata</taxon>
        <taxon>Ovalentaria</taxon>
        <taxon>Atherinomorphae</taxon>
        <taxon>Cyprinodontiformes</taxon>
        <taxon>Nothobranchiidae</taxon>
        <taxon>Nothobranchius</taxon>
    </lineage>
</organism>
<dbReference type="InterPro" id="IPR012340">
    <property type="entry name" value="NA-bd_OB-fold"/>
</dbReference>
<dbReference type="Proteomes" id="UP000822369">
    <property type="component" value="Chromosome 6"/>
</dbReference>
<evidence type="ECO:0000259" key="7">
    <source>
        <dbReference type="PROSITE" id="PS50103"/>
    </source>
</evidence>
<dbReference type="PANTHER" id="PTHR43788">
    <property type="entry name" value="DNA2/NAM7 HELICASE FAMILY MEMBER"/>
    <property type="match status" value="1"/>
</dbReference>
<dbReference type="InterPro" id="IPR050534">
    <property type="entry name" value="Coronavir_polyprotein_1ab"/>
</dbReference>
<comment type="caution">
    <text evidence="9">The sequence shown here is derived from an EMBL/GenBank/DDBJ whole genome shotgun (WGS) entry which is preliminary data.</text>
</comment>
<keyword evidence="6" id="KW-0479">Metal-binding</keyword>
<evidence type="ECO:0000313" key="10">
    <source>
        <dbReference type="Proteomes" id="UP000822369"/>
    </source>
</evidence>
<evidence type="ECO:0000313" key="8">
    <source>
        <dbReference type="EMBL" id="KAF7220872.1"/>
    </source>
</evidence>
<keyword evidence="6" id="KW-0862">Zinc</keyword>
<name>A0A9D2YK52_NOTFU</name>
<dbReference type="SMART" id="SM00955">
    <property type="entry name" value="RNB"/>
    <property type="match status" value="1"/>
</dbReference>